<dbReference type="Gene3D" id="3.20.20.140">
    <property type="entry name" value="Metal-dependent hydrolases"/>
    <property type="match status" value="1"/>
</dbReference>
<reference evidence="3" key="1">
    <citation type="submission" date="2023-02" db="EMBL/GenBank/DDBJ databases">
        <title>Description and genomic characterization of Salipiger bruguierae sp. nov., isolated from the sediment of mangrove plant Bruguiera sexangula.</title>
        <authorList>
            <person name="Long M."/>
        </authorList>
    </citation>
    <scope>NUCLEOTIDE SEQUENCE</scope>
    <source>
        <strain evidence="3">H15</strain>
    </source>
</reference>
<organism evidence="3">
    <name type="scientific">Alloyangia sp. H15</name>
    <dbReference type="NCBI Taxonomy" id="3029062"/>
    <lineage>
        <taxon>Bacteria</taxon>
        <taxon>Pseudomonadati</taxon>
        <taxon>Pseudomonadota</taxon>
        <taxon>Alphaproteobacteria</taxon>
        <taxon>Rhodobacterales</taxon>
        <taxon>Roseobacteraceae</taxon>
        <taxon>Alloyangia</taxon>
    </lineage>
</organism>
<feature type="chain" id="PRO_5043840433" evidence="1">
    <location>
        <begin position="20"/>
        <end position="442"/>
    </location>
</feature>
<evidence type="ECO:0000259" key="2">
    <source>
        <dbReference type="Pfam" id="PF01979"/>
    </source>
</evidence>
<dbReference type="PANTHER" id="PTHR43135:SF3">
    <property type="entry name" value="ALPHA-D-RIBOSE 1-METHYLPHOSPHONATE 5-TRIPHOSPHATE DIPHOSPHATASE"/>
    <property type="match status" value="1"/>
</dbReference>
<gene>
    <name evidence="3" type="ORF">PVT71_20450</name>
</gene>
<proteinExistence type="predicted"/>
<dbReference type="InterPro" id="IPR051781">
    <property type="entry name" value="Metallo-dep_Hydrolase"/>
</dbReference>
<dbReference type="AlphaFoldDB" id="A0AAU8AM23"/>
<name>A0AAU8AM23_9RHOB</name>
<keyword evidence="1" id="KW-0732">Signal</keyword>
<dbReference type="CDD" id="cd01299">
    <property type="entry name" value="Met_dep_hydrolase_A"/>
    <property type="match status" value="1"/>
</dbReference>
<dbReference type="GO" id="GO:0016810">
    <property type="term" value="F:hydrolase activity, acting on carbon-nitrogen (but not peptide) bonds"/>
    <property type="evidence" value="ECO:0007669"/>
    <property type="project" value="InterPro"/>
</dbReference>
<dbReference type="SUPFAM" id="SSF51556">
    <property type="entry name" value="Metallo-dependent hydrolases"/>
    <property type="match status" value="1"/>
</dbReference>
<feature type="domain" description="Amidohydrolase-related" evidence="2">
    <location>
        <begin position="76"/>
        <end position="434"/>
    </location>
</feature>
<dbReference type="RefSeq" id="WP_353474306.1">
    <property type="nucleotide sequence ID" value="NZ_CP123385.1"/>
</dbReference>
<protein>
    <submittedName>
        <fullName evidence="3">Amidohydrolase family protein</fullName>
    </submittedName>
</protein>
<feature type="signal peptide" evidence="1">
    <location>
        <begin position="1"/>
        <end position="19"/>
    </location>
</feature>
<dbReference type="Pfam" id="PF01979">
    <property type="entry name" value="Amidohydro_1"/>
    <property type="match status" value="1"/>
</dbReference>
<dbReference type="EMBL" id="CP123385">
    <property type="protein sequence ID" value="XCC95455.1"/>
    <property type="molecule type" value="Genomic_DNA"/>
</dbReference>
<accession>A0AAU8AM23</accession>
<dbReference type="InterPro" id="IPR011059">
    <property type="entry name" value="Metal-dep_hydrolase_composite"/>
</dbReference>
<dbReference type="InterPro" id="IPR057744">
    <property type="entry name" value="OTAase-like"/>
</dbReference>
<dbReference type="PANTHER" id="PTHR43135">
    <property type="entry name" value="ALPHA-D-RIBOSE 1-METHYLPHOSPHONATE 5-TRIPHOSPHATE DIPHOSPHATASE"/>
    <property type="match status" value="1"/>
</dbReference>
<dbReference type="Gene3D" id="2.30.40.10">
    <property type="entry name" value="Urease, subunit C, domain 1"/>
    <property type="match status" value="1"/>
</dbReference>
<dbReference type="InterPro" id="IPR006680">
    <property type="entry name" value="Amidohydro-rel"/>
</dbReference>
<sequence>MRDFLLAAVLALGATAAMAQEAAHRTLFTNVNVFDGISAELLSGADVLVEGNLIAQVSTSPIAAEGATVIDGGGRTLMPGLIDAHWHTMLNFMPISRILGENFGYLNIAAAVASRETLMRGFTTVRDVGGNCFGVKAAIDEGLAEGPRIFPSGPYIGQTSGHGDFRGPNDVPETPGTALDYPQRVGNTLLADGVPEVIKRTREALRMGASQIKVMGGGGVSSLYDPLDVTEYTFEEMKAAVDVARTWNTYVAVHVNTSAAIKLWVEAGAMSMEHGFFLDDEAAKLMAEKGVWWSMQPMDAEGEDPFRFESPVSTAKYLEAVAGLDQAVALARKYGVKTAFGTDLLFDAGLAAKQGKFLAKLQKWYTPYEALKMATHDNAELLALSGPRNPYPGELGVVREGALADLLLVEGNPLESLDLVADPERNFKVIMKDGVIYKNDLP</sequence>
<dbReference type="InterPro" id="IPR032466">
    <property type="entry name" value="Metal_Hydrolase"/>
</dbReference>
<dbReference type="SUPFAM" id="SSF51338">
    <property type="entry name" value="Composite domain of metallo-dependent hydrolases"/>
    <property type="match status" value="2"/>
</dbReference>
<evidence type="ECO:0000256" key="1">
    <source>
        <dbReference type="SAM" id="SignalP"/>
    </source>
</evidence>
<evidence type="ECO:0000313" key="3">
    <source>
        <dbReference type="EMBL" id="XCC95455.1"/>
    </source>
</evidence>